<proteinExistence type="predicted"/>
<evidence type="ECO:0000313" key="4">
    <source>
        <dbReference type="Proteomes" id="UP000308671"/>
    </source>
</evidence>
<dbReference type="Pfam" id="PF20150">
    <property type="entry name" value="2EXR"/>
    <property type="match status" value="1"/>
</dbReference>
<reference evidence="3 4" key="1">
    <citation type="submission" date="2017-12" db="EMBL/GenBank/DDBJ databases">
        <title>Comparative genomics of Botrytis spp.</title>
        <authorList>
            <person name="Valero-Jimenez C.A."/>
            <person name="Tapia P."/>
            <person name="Veloso J."/>
            <person name="Silva-Moreno E."/>
            <person name="Staats M."/>
            <person name="Valdes J.H."/>
            <person name="Van Kan J.A.L."/>
        </authorList>
    </citation>
    <scope>NUCLEOTIDE SEQUENCE [LARGE SCALE GENOMIC DNA]</scope>
    <source>
        <strain evidence="3 4">MUCL435</strain>
    </source>
</reference>
<dbReference type="PANTHER" id="PTHR35910:SF6">
    <property type="entry name" value="2EXR DOMAIN-CONTAINING PROTEIN"/>
    <property type="match status" value="1"/>
</dbReference>
<dbReference type="EMBL" id="PQXL01000185">
    <property type="protein sequence ID" value="THV49653.1"/>
    <property type="molecule type" value="Genomic_DNA"/>
</dbReference>
<name>A0A4S8QWE4_9HELO</name>
<dbReference type="InterPro" id="IPR045518">
    <property type="entry name" value="2EXR"/>
</dbReference>
<protein>
    <recommendedName>
        <fullName evidence="2">2EXR domain-containing protein</fullName>
    </recommendedName>
</protein>
<sequence>MKEPAFETTSTRDEAVESPEAPNPIDSVVTINSTSGDHDAKTVNGTRLQEGAELPEIMEFKSMEPRTGVFDRPAIVKQDESEEEMDLDRSTVVDQDSKCTLPLNHVRSFALVRGLKFLVDWEYARMTEREQWEFLYSIREYRESFIEATQPQTFLRKFTCFPKLPLEMRRKIWFHALPEPSLVKLNLYRESDHVAFFGGSEHISAEIWRTIKKSGAGYFIPSQLLLVCRESHDFFLEHYSIMDLQSLPGNEVISDDTANSSNSTFHSSSRGYIDTKSDTLVIRNLQDVLNSLLFFNMHLNLSVITKLCIHTSEDEHFFDPNIGNWVLDRVPPYLWKHIETLFPYLKQLTFIQNTCRDDRSVRQGELDFNPLSINCLQPINDDTINFLLECIANSNYHVKHGRGIPKPSVRGQFALHDSMTYKRQYLERVHSDPDYWGGIEFETSLLINFQPDCDFYIINRKSANQKDLGGDSSLLITRADSNSGTISLYFEEWMDELPAFKNETFYNDYDYGLKKLFEEYESASRYDYDKWPWNDPRTIQDMD</sequence>
<comment type="caution">
    <text evidence="3">The sequence shown here is derived from an EMBL/GenBank/DDBJ whole genome shotgun (WGS) entry which is preliminary data.</text>
</comment>
<gene>
    <name evidence="3" type="ORF">BGAL_0185g00110</name>
</gene>
<evidence type="ECO:0000259" key="2">
    <source>
        <dbReference type="Pfam" id="PF20150"/>
    </source>
</evidence>
<feature type="compositionally biased region" description="Basic and acidic residues" evidence="1">
    <location>
        <begin position="1"/>
        <end position="15"/>
    </location>
</feature>
<keyword evidence="4" id="KW-1185">Reference proteome</keyword>
<feature type="domain" description="2EXR" evidence="2">
    <location>
        <begin position="158"/>
        <end position="280"/>
    </location>
</feature>
<accession>A0A4S8QWE4</accession>
<feature type="region of interest" description="Disordered" evidence="1">
    <location>
        <begin position="1"/>
        <end position="42"/>
    </location>
</feature>
<dbReference type="OrthoDB" id="3473305at2759"/>
<organism evidence="3 4">
    <name type="scientific">Botrytis galanthina</name>
    <dbReference type="NCBI Taxonomy" id="278940"/>
    <lineage>
        <taxon>Eukaryota</taxon>
        <taxon>Fungi</taxon>
        <taxon>Dikarya</taxon>
        <taxon>Ascomycota</taxon>
        <taxon>Pezizomycotina</taxon>
        <taxon>Leotiomycetes</taxon>
        <taxon>Helotiales</taxon>
        <taxon>Sclerotiniaceae</taxon>
        <taxon>Botrytis</taxon>
    </lineage>
</organism>
<dbReference type="AlphaFoldDB" id="A0A4S8QWE4"/>
<evidence type="ECO:0000256" key="1">
    <source>
        <dbReference type="SAM" id="MobiDB-lite"/>
    </source>
</evidence>
<dbReference type="PANTHER" id="PTHR35910">
    <property type="entry name" value="2EXR DOMAIN-CONTAINING PROTEIN"/>
    <property type="match status" value="1"/>
</dbReference>
<evidence type="ECO:0000313" key="3">
    <source>
        <dbReference type="EMBL" id="THV49653.1"/>
    </source>
</evidence>
<dbReference type="Proteomes" id="UP000308671">
    <property type="component" value="Unassembled WGS sequence"/>
</dbReference>